<dbReference type="InterPro" id="IPR003781">
    <property type="entry name" value="CoA-bd"/>
</dbReference>
<dbReference type="EMBL" id="ATDP01000110">
    <property type="protein sequence ID" value="EQB10690.1"/>
    <property type="molecule type" value="Genomic_DNA"/>
</dbReference>
<dbReference type="Proteomes" id="UP000015531">
    <property type="component" value="Unassembled WGS sequence"/>
</dbReference>
<evidence type="ECO:0000259" key="1">
    <source>
        <dbReference type="SMART" id="SM00881"/>
    </source>
</evidence>
<gene>
    <name evidence="2" type="ORF">RLDS_27295</name>
</gene>
<accession>T0IG76</accession>
<proteinExistence type="predicted"/>
<protein>
    <recommendedName>
        <fullName evidence="1">CoA-binding domain-containing protein</fullName>
    </recommendedName>
</protein>
<organism evidence="2 3">
    <name type="scientific">Sphingobium lactosutens DS20</name>
    <dbReference type="NCBI Taxonomy" id="1331060"/>
    <lineage>
        <taxon>Bacteria</taxon>
        <taxon>Pseudomonadati</taxon>
        <taxon>Pseudomonadota</taxon>
        <taxon>Alphaproteobacteria</taxon>
        <taxon>Sphingomonadales</taxon>
        <taxon>Sphingomonadaceae</taxon>
        <taxon>Sphingobium</taxon>
    </lineage>
</organism>
<dbReference type="AlphaFoldDB" id="T0IG76"/>
<reference evidence="2 3" key="1">
    <citation type="journal article" date="2013" name="Genome Announc.">
        <title>Draft Genome Sequence of Sphingobium lactosutens Strain DS20T, Isolated from a Hexachlorocyclohexane Dumpsite.</title>
        <authorList>
            <person name="Kumar R."/>
            <person name="Dwivedi V."/>
            <person name="Negi V."/>
            <person name="Khurana J.P."/>
            <person name="Lal R."/>
        </authorList>
    </citation>
    <scope>NUCLEOTIDE SEQUENCE [LARGE SCALE GENOMIC DNA]</scope>
    <source>
        <strain evidence="2 3">DS20</strain>
    </source>
</reference>
<dbReference type="eggNOG" id="COG1042">
    <property type="taxonomic scope" value="Bacteria"/>
</dbReference>
<dbReference type="SMART" id="SM00881">
    <property type="entry name" value="CoA_binding"/>
    <property type="match status" value="1"/>
</dbReference>
<dbReference type="InterPro" id="IPR036291">
    <property type="entry name" value="NAD(P)-bd_dom_sf"/>
</dbReference>
<evidence type="ECO:0000313" key="2">
    <source>
        <dbReference type="EMBL" id="EQB10690.1"/>
    </source>
</evidence>
<name>T0IG76_9SPHN</name>
<feature type="domain" description="CoA-binding" evidence="1">
    <location>
        <begin position="21"/>
        <end position="88"/>
    </location>
</feature>
<dbReference type="PANTHER" id="PTHR42793:SF1">
    <property type="entry name" value="PEPTIDYL-LYSINE N-ACETYLTRANSFERASE PATZ"/>
    <property type="match status" value="1"/>
</dbReference>
<dbReference type="Gene3D" id="3.40.50.720">
    <property type="entry name" value="NAD(P)-binding Rossmann-like Domain"/>
    <property type="match status" value="1"/>
</dbReference>
<evidence type="ECO:0000313" key="3">
    <source>
        <dbReference type="Proteomes" id="UP000015531"/>
    </source>
</evidence>
<keyword evidence="3" id="KW-1185">Reference proteome</keyword>
<dbReference type="Pfam" id="PF13380">
    <property type="entry name" value="CoA_binding_2"/>
    <property type="match status" value="1"/>
</dbReference>
<dbReference type="PATRIC" id="fig|1331060.3.peg.5311"/>
<dbReference type="PANTHER" id="PTHR42793">
    <property type="entry name" value="COA BINDING DOMAIN CONTAINING PROTEIN"/>
    <property type="match status" value="1"/>
</dbReference>
<comment type="caution">
    <text evidence="2">The sequence shown here is derived from an EMBL/GenBank/DDBJ whole genome shotgun (WGS) entry which is preliminary data.</text>
</comment>
<sequence length="88" mass="9024">MTVETLNPPASLTTGVSLDRLLRPRSVVIVGASDKPGALGASVLSNLARNGFSGDIHLINPKRPEIGGRPCLPSVDALPDSVDVAVLA</sequence>
<dbReference type="SUPFAM" id="SSF51735">
    <property type="entry name" value="NAD(P)-binding Rossmann-fold domains"/>
    <property type="match status" value="1"/>
</dbReference>